<dbReference type="Gene3D" id="3.30.360.10">
    <property type="entry name" value="Dihydrodipicolinate Reductase, domain 2"/>
    <property type="match status" value="1"/>
</dbReference>
<gene>
    <name evidence="3" type="ORF">ENS64_11260</name>
</gene>
<feature type="domain" description="GFO/IDH/MocA-like oxidoreductase" evidence="2">
    <location>
        <begin position="153"/>
        <end position="224"/>
    </location>
</feature>
<dbReference type="Pfam" id="PF01408">
    <property type="entry name" value="GFO_IDH_MocA"/>
    <property type="match status" value="1"/>
</dbReference>
<dbReference type="InterPro" id="IPR055170">
    <property type="entry name" value="GFO_IDH_MocA-like_dom"/>
</dbReference>
<dbReference type="PANTHER" id="PTHR43377:SF1">
    <property type="entry name" value="BILIVERDIN REDUCTASE A"/>
    <property type="match status" value="1"/>
</dbReference>
<accession>A0A7C4QIQ5</accession>
<evidence type="ECO:0000313" key="3">
    <source>
        <dbReference type="EMBL" id="HGT39821.1"/>
    </source>
</evidence>
<dbReference type="SUPFAM" id="SSF55347">
    <property type="entry name" value="Glyceraldehyde-3-phosphate dehydrogenase-like, C-terminal domain"/>
    <property type="match status" value="1"/>
</dbReference>
<organism evidence="3">
    <name type="scientific">Schlesneria paludicola</name>
    <dbReference type="NCBI Taxonomy" id="360056"/>
    <lineage>
        <taxon>Bacteria</taxon>
        <taxon>Pseudomonadati</taxon>
        <taxon>Planctomycetota</taxon>
        <taxon>Planctomycetia</taxon>
        <taxon>Planctomycetales</taxon>
        <taxon>Planctomycetaceae</taxon>
        <taxon>Schlesneria</taxon>
    </lineage>
</organism>
<reference evidence="3" key="1">
    <citation type="journal article" date="2020" name="mSystems">
        <title>Genome- and Community-Level Interaction Insights into Carbon Utilization and Element Cycling Functions of Hydrothermarchaeota in Hydrothermal Sediment.</title>
        <authorList>
            <person name="Zhou Z."/>
            <person name="Liu Y."/>
            <person name="Xu W."/>
            <person name="Pan J."/>
            <person name="Luo Z.H."/>
            <person name="Li M."/>
        </authorList>
    </citation>
    <scope>NUCLEOTIDE SEQUENCE [LARGE SCALE GENOMIC DNA]</scope>
    <source>
        <strain evidence="3">SpSt-508</strain>
    </source>
</reference>
<dbReference type="EMBL" id="DSVQ01000015">
    <property type="protein sequence ID" value="HGT39821.1"/>
    <property type="molecule type" value="Genomic_DNA"/>
</dbReference>
<dbReference type="SUPFAM" id="SSF51735">
    <property type="entry name" value="NAD(P)-binding Rossmann-fold domains"/>
    <property type="match status" value="1"/>
</dbReference>
<name>A0A7C4QIQ5_9PLAN</name>
<dbReference type="AlphaFoldDB" id="A0A7C4QIQ5"/>
<dbReference type="PANTHER" id="PTHR43377">
    <property type="entry name" value="BILIVERDIN REDUCTASE A"/>
    <property type="match status" value="1"/>
</dbReference>
<feature type="domain" description="Gfo/Idh/MocA-like oxidoreductase N-terminal" evidence="1">
    <location>
        <begin position="4"/>
        <end position="120"/>
    </location>
</feature>
<dbReference type="Gene3D" id="3.40.50.720">
    <property type="entry name" value="NAD(P)-binding Rossmann-like Domain"/>
    <property type="match status" value="1"/>
</dbReference>
<proteinExistence type="predicted"/>
<protein>
    <submittedName>
        <fullName evidence="3">Gfo/Idh/MocA family oxidoreductase</fullName>
    </submittedName>
</protein>
<evidence type="ECO:0000259" key="2">
    <source>
        <dbReference type="Pfam" id="PF22725"/>
    </source>
</evidence>
<comment type="caution">
    <text evidence="3">The sequence shown here is derived from an EMBL/GenBank/DDBJ whole genome shotgun (WGS) entry which is preliminary data.</text>
</comment>
<dbReference type="InterPro" id="IPR051450">
    <property type="entry name" value="Gfo/Idh/MocA_Oxidoreductases"/>
</dbReference>
<dbReference type="InterPro" id="IPR036291">
    <property type="entry name" value="NAD(P)-bd_dom_sf"/>
</dbReference>
<dbReference type="InterPro" id="IPR000683">
    <property type="entry name" value="Gfo/Idh/MocA-like_OxRdtase_N"/>
</dbReference>
<sequence length="359" mass="39087">MSRLRVGVVGVGALGRHHARILSELPEVQLVAVADCQAERGQEVAARCHTRWVPDHRWLMDDVDAVSIAVPTVAHLPVAAEFLLRGIPVLVEKPLAHSLSAARELVELARRNGTLLQVGHIERFNAAWQAALPWLEDPKYVRTERLAPFSFRSTDIGVVLDLMIHDIDLVLAAVRSPLRMVEAFGAALMGPHEDMVQARLRFQNGCIADLNVSRVHPQPRRTLTAWSRQGCVAVDLHQRTVRRFAPTAALLHGASPVHVAQQGHADIEALKASVFGQWLESEELEVVVQDALTAELAAFVDCVRSGREPLVNGEAALAAMEVAARVLGQVACHQWDGHPGGTVGPLVLDAPLNKLRQAG</sequence>
<evidence type="ECO:0000259" key="1">
    <source>
        <dbReference type="Pfam" id="PF01408"/>
    </source>
</evidence>
<dbReference type="GO" id="GO:0000166">
    <property type="term" value="F:nucleotide binding"/>
    <property type="evidence" value="ECO:0007669"/>
    <property type="project" value="InterPro"/>
</dbReference>
<dbReference type="Pfam" id="PF22725">
    <property type="entry name" value="GFO_IDH_MocA_C3"/>
    <property type="match status" value="1"/>
</dbReference>